<dbReference type="OrthoDB" id="8062037at2759"/>
<keyword evidence="3" id="KW-1185">Reference proteome</keyword>
<organism evidence="2 3">
    <name type="scientific">Arabis nemorensis</name>
    <dbReference type="NCBI Taxonomy" id="586526"/>
    <lineage>
        <taxon>Eukaryota</taxon>
        <taxon>Viridiplantae</taxon>
        <taxon>Streptophyta</taxon>
        <taxon>Embryophyta</taxon>
        <taxon>Tracheophyta</taxon>
        <taxon>Spermatophyta</taxon>
        <taxon>Magnoliopsida</taxon>
        <taxon>eudicotyledons</taxon>
        <taxon>Gunneridae</taxon>
        <taxon>Pentapetalae</taxon>
        <taxon>rosids</taxon>
        <taxon>malvids</taxon>
        <taxon>Brassicales</taxon>
        <taxon>Brassicaceae</taxon>
        <taxon>Arabideae</taxon>
        <taxon>Arabis</taxon>
    </lineage>
</organism>
<evidence type="ECO:0000313" key="2">
    <source>
        <dbReference type="EMBL" id="VVB12083.1"/>
    </source>
</evidence>
<comment type="caution">
    <text evidence="2">The sequence shown here is derived from an EMBL/GenBank/DDBJ whole genome shotgun (WGS) entry which is preliminary data.</text>
</comment>
<protein>
    <submittedName>
        <fullName evidence="2">Uncharacterized protein</fullName>
    </submittedName>
</protein>
<gene>
    <name evidence="2" type="ORF">ANE_LOCUS22527</name>
</gene>
<name>A0A565CEJ9_9BRAS</name>
<dbReference type="AlphaFoldDB" id="A0A565CEJ9"/>
<feature type="region of interest" description="Disordered" evidence="1">
    <location>
        <begin position="1"/>
        <end position="58"/>
    </location>
</feature>
<proteinExistence type="predicted"/>
<reference evidence="2" key="1">
    <citation type="submission" date="2019-07" db="EMBL/GenBank/DDBJ databases">
        <authorList>
            <person name="Dittberner H."/>
        </authorList>
    </citation>
    <scope>NUCLEOTIDE SEQUENCE [LARGE SCALE GENOMIC DNA]</scope>
</reference>
<evidence type="ECO:0000256" key="1">
    <source>
        <dbReference type="SAM" id="MobiDB-lite"/>
    </source>
</evidence>
<sequence length="58" mass="6236">MPLRIADSEKHTVDEEEAQGDSGGVMTECGTDSPVQHTLPHEDAGNTVGKNEPRMMQA</sequence>
<feature type="compositionally biased region" description="Basic and acidic residues" evidence="1">
    <location>
        <begin position="1"/>
        <end position="13"/>
    </location>
</feature>
<dbReference type="Proteomes" id="UP000489600">
    <property type="component" value="Unassembled WGS sequence"/>
</dbReference>
<dbReference type="EMBL" id="CABITT030000007">
    <property type="protein sequence ID" value="VVB12083.1"/>
    <property type="molecule type" value="Genomic_DNA"/>
</dbReference>
<evidence type="ECO:0000313" key="3">
    <source>
        <dbReference type="Proteomes" id="UP000489600"/>
    </source>
</evidence>
<accession>A0A565CEJ9</accession>